<evidence type="ECO:0000313" key="1">
    <source>
        <dbReference type="EMBL" id="SPF41247.1"/>
    </source>
</evidence>
<reference evidence="2" key="1">
    <citation type="submission" date="2018-02" db="EMBL/GenBank/DDBJ databases">
        <authorList>
            <person name="Hausmann B."/>
        </authorList>
    </citation>
    <scope>NUCLEOTIDE SEQUENCE [LARGE SCALE GENOMIC DNA]</scope>
    <source>
        <strain evidence="2">Peat soil MAG SbF1</strain>
    </source>
</reference>
<name>A0A2U3KNU4_9FIRM</name>
<gene>
    <name evidence="1" type="ORF">SBF1_2470005</name>
</gene>
<proteinExistence type="predicted"/>
<dbReference type="AlphaFoldDB" id="A0A2U3KNU4"/>
<accession>A0A2U3KNU4</accession>
<organism evidence="1 2">
    <name type="scientific">Candidatus Desulfosporosinus infrequens</name>
    <dbReference type="NCBI Taxonomy" id="2043169"/>
    <lineage>
        <taxon>Bacteria</taxon>
        <taxon>Bacillati</taxon>
        <taxon>Bacillota</taxon>
        <taxon>Clostridia</taxon>
        <taxon>Eubacteriales</taxon>
        <taxon>Desulfitobacteriaceae</taxon>
        <taxon>Desulfosporosinus</taxon>
    </lineage>
</organism>
<dbReference type="EMBL" id="OMOF01000165">
    <property type="protein sequence ID" value="SPF41247.1"/>
    <property type="molecule type" value="Genomic_DNA"/>
</dbReference>
<protein>
    <submittedName>
        <fullName evidence="1">Uncharacterized protein</fullName>
    </submittedName>
</protein>
<sequence>MRALLLRTPAPSVVWRLTMKVVVLSARIVVIQSVGKNVYTDNKVCHQR</sequence>
<evidence type="ECO:0000313" key="2">
    <source>
        <dbReference type="Proteomes" id="UP000238916"/>
    </source>
</evidence>
<dbReference type="Proteomes" id="UP000238916">
    <property type="component" value="Unassembled WGS sequence"/>
</dbReference>